<name>A0AAD7URD1_9FUNG</name>
<feature type="region of interest" description="Disordered" evidence="1">
    <location>
        <begin position="1"/>
        <end position="25"/>
    </location>
</feature>
<proteinExistence type="predicted"/>
<protein>
    <submittedName>
        <fullName evidence="2">Uncharacterized protein</fullName>
    </submittedName>
</protein>
<dbReference type="AlphaFoldDB" id="A0AAD7URD1"/>
<dbReference type="EMBL" id="JARTCD010000361">
    <property type="protein sequence ID" value="KAJ8651269.1"/>
    <property type="molecule type" value="Genomic_DNA"/>
</dbReference>
<feature type="non-terminal residue" evidence="2">
    <location>
        <position position="142"/>
    </location>
</feature>
<keyword evidence="3" id="KW-1185">Reference proteome</keyword>
<evidence type="ECO:0000256" key="1">
    <source>
        <dbReference type="SAM" id="MobiDB-lite"/>
    </source>
</evidence>
<evidence type="ECO:0000313" key="2">
    <source>
        <dbReference type="EMBL" id="KAJ8651269.1"/>
    </source>
</evidence>
<gene>
    <name evidence="2" type="ORF">O0I10_013248</name>
</gene>
<organism evidence="2 3">
    <name type="scientific">Lichtheimia ornata</name>
    <dbReference type="NCBI Taxonomy" id="688661"/>
    <lineage>
        <taxon>Eukaryota</taxon>
        <taxon>Fungi</taxon>
        <taxon>Fungi incertae sedis</taxon>
        <taxon>Mucoromycota</taxon>
        <taxon>Mucoromycotina</taxon>
        <taxon>Mucoromycetes</taxon>
        <taxon>Mucorales</taxon>
        <taxon>Lichtheimiaceae</taxon>
        <taxon>Lichtheimia</taxon>
    </lineage>
</organism>
<dbReference type="RefSeq" id="XP_058336184.1">
    <property type="nucleotide sequence ID" value="XM_058493049.1"/>
</dbReference>
<reference evidence="2 3" key="1">
    <citation type="submission" date="2023-03" db="EMBL/GenBank/DDBJ databases">
        <title>Genome sequence of Lichtheimia ornata CBS 291.66.</title>
        <authorList>
            <person name="Mohabir J.T."/>
            <person name="Shea T.P."/>
            <person name="Kurbessoian T."/>
            <person name="Berby B."/>
            <person name="Fontaine J."/>
            <person name="Livny J."/>
            <person name="Gnirke A."/>
            <person name="Stajich J.E."/>
            <person name="Cuomo C.A."/>
        </authorList>
    </citation>
    <scope>NUCLEOTIDE SEQUENCE [LARGE SCALE GENOMIC DNA]</scope>
    <source>
        <strain evidence="2">CBS 291.66</strain>
    </source>
</reference>
<dbReference type="Proteomes" id="UP001234581">
    <property type="component" value="Unassembled WGS sequence"/>
</dbReference>
<evidence type="ECO:0000313" key="3">
    <source>
        <dbReference type="Proteomes" id="UP001234581"/>
    </source>
</evidence>
<accession>A0AAD7URD1</accession>
<sequence length="142" mass="15161">MSQPTSISGADTQAQSSPEPISLGSPISIQAASSMGDWDTASISQLLEEPMDLDFGMDQALSANSVLSSNISFHDTSNTPTTPETSVQANSQLPTGTIHSIHASSETLLDNAINQYKQQLDELIKTFTRAMAAGNRNHLKRL</sequence>
<dbReference type="GeneID" id="83220504"/>
<comment type="caution">
    <text evidence="2">The sequence shown here is derived from an EMBL/GenBank/DDBJ whole genome shotgun (WGS) entry which is preliminary data.</text>
</comment>